<evidence type="ECO:0000256" key="9">
    <source>
        <dbReference type="SAM" id="MobiDB-lite"/>
    </source>
</evidence>
<evidence type="ECO:0000256" key="3">
    <source>
        <dbReference type="ARBA" id="ARBA00022448"/>
    </source>
</evidence>
<evidence type="ECO:0000256" key="6">
    <source>
        <dbReference type="ARBA" id="ARBA00023136"/>
    </source>
</evidence>
<dbReference type="GO" id="GO:1904679">
    <property type="term" value="P:myo-inositol import across plasma membrane"/>
    <property type="evidence" value="ECO:0007669"/>
    <property type="project" value="TreeGrafter"/>
</dbReference>
<dbReference type="InterPro" id="IPR020846">
    <property type="entry name" value="MFS_dom"/>
</dbReference>
<keyword evidence="6 10" id="KW-0472">Membrane</keyword>
<feature type="transmembrane region" description="Helical" evidence="10">
    <location>
        <begin position="100"/>
        <end position="120"/>
    </location>
</feature>
<feature type="transmembrane region" description="Helical" evidence="10">
    <location>
        <begin position="221"/>
        <end position="240"/>
    </location>
</feature>
<evidence type="ECO:0000256" key="5">
    <source>
        <dbReference type="ARBA" id="ARBA00022989"/>
    </source>
</evidence>
<comment type="similarity">
    <text evidence="2 8">Belongs to the major facilitator superfamily. Sugar transporter (TC 2.A.1.1) family.</text>
</comment>
<dbReference type="PRINTS" id="PR00171">
    <property type="entry name" value="SUGRTRNSPORT"/>
</dbReference>
<dbReference type="Proteomes" id="UP001412239">
    <property type="component" value="Unassembled WGS sequence"/>
</dbReference>
<accession>A0A292Q3J5</accession>
<feature type="transmembrane region" description="Helical" evidence="10">
    <location>
        <begin position="414"/>
        <end position="440"/>
    </location>
</feature>
<dbReference type="Pfam" id="PF00083">
    <property type="entry name" value="Sugar_tr"/>
    <property type="match status" value="1"/>
</dbReference>
<feature type="transmembrane region" description="Helical" evidence="10">
    <location>
        <begin position="452"/>
        <end position="473"/>
    </location>
</feature>
<dbReference type="PANTHER" id="PTHR48020:SF12">
    <property type="entry name" value="PROTON MYO-INOSITOL COTRANSPORTER"/>
    <property type="match status" value="1"/>
</dbReference>
<reference evidence="12" key="1">
    <citation type="submission" date="2015-10" db="EMBL/GenBank/DDBJ databases">
        <authorList>
            <person name="Regsiter A."/>
            <person name="william w."/>
        </authorList>
    </citation>
    <scope>NUCLEOTIDE SEQUENCE</scope>
    <source>
        <strain evidence="12">Montdore</strain>
    </source>
</reference>
<feature type="transmembrane region" description="Helical" evidence="10">
    <location>
        <begin position="479"/>
        <end position="505"/>
    </location>
</feature>
<dbReference type="InterPro" id="IPR003663">
    <property type="entry name" value="Sugar/inositol_transpt"/>
</dbReference>
<evidence type="ECO:0000256" key="1">
    <source>
        <dbReference type="ARBA" id="ARBA00004141"/>
    </source>
</evidence>
<dbReference type="EMBL" id="LN890959">
    <property type="protein sequence ID" value="CUS14386.1"/>
    <property type="molecule type" value="Genomic_DNA"/>
</dbReference>
<dbReference type="InterPro" id="IPR036259">
    <property type="entry name" value="MFS_trans_sf"/>
</dbReference>
<dbReference type="GO" id="GO:0016020">
    <property type="term" value="C:membrane"/>
    <property type="evidence" value="ECO:0007669"/>
    <property type="project" value="UniProtKB-SubCell"/>
</dbReference>
<dbReference type="FunFam" id="1.20.1250.20:FF:000073">
    <property type="entry name" value="MFS myo-inositol transporter, putative"/>
    <property type="match status" value="1"/>
</dbReference>
<feature type="transmembrane region" description="Helical" evidence="10">
    <location>
        <begin position="50"/>
        <end position="70"/>
    </location>
</feature>
<sequence>MATGYRNIPTVDGTYDEDEERLTALPSSTEPLIGDDGDNGRKGPGDGERVGLWIWLLTVSAGISGLLFGYDTASISAALLHLAPSLSTPEHSVTTWDKSLITSSTSLGALIGGLFAGLLADYMGRKGVIYVADALFIAGAVWQALSTSVAAMIVARTVVGLGVGVGSLIVPLYISELSPPSHRGRLVIINVLFITFGQLIAYALGIILSPPTLSQDASWRYMLGLGGLPAGLQVVVMIFMPETPRWLLQHSRRNEAAKVIAKAYGNLTAREVDQVITGIEAGVSADTSDTLTEKFKLLFSVGGNRRALTISCLLQGLQQACGFNSLMYFSATIFSMIGFKNPTATAMVVAGTNMAATAIAFNLIDRLGRRRILLLSIPGMAIGLLLCALAFSHLPVLTPVTATTPNTASITNLWPPILIIFMAFYVASYALGIGAIPWVVQSEFFPMRVRGLGTGMATATNWILNFMVGASFLPAVELMYGGAAGLFVLYALVCVTGTVAVWWVYPETKGLRMEEIEEVLREGWGGVGKRVD</sequence>
<dbReference type="AlphaFoldDB" id="A0A292Q3J5"/>
<protein>
    <recommendedName>
        <fullName evidence="11">Major facilitator superfamily (MFS) profile domain-containing protein</fullName>
    </recommendedName>
</protein>
<evidence type="ECO:0000259" key="11">
    <source>
        <dbReference type="PROSITE" id="PS50850"/>
    </source>
</evidence>
<dbReference type="PROSITE" id="PS50850">
    <property type="entry name" value="MFS"/>
    <property type="match status" value="1"/>
</dbReference>
<keyword evidence="5 10" id="KW-1133">Transmembrane helix</keyword>
<organism evidence="12 13">
    <name type="scientific">Tuber aestivum</name>
    <name type="common">summer truffle</name>
    <dbReference type="NCBI Taxonomy" id="59557"/>
    <lineage>
        <taxon>Eukaryota</taxon>
        <taxon>Fungi</taxon>
        <taxon>Dikarya</taxon>
        <taxon>Ascomycota</taxon>
        <taxon>Pezizomycotina</taxon>
        <taxon>Pezizomycetes</taxon>
        <taxon>Pezizales</taxon>
        <taxon>Tuberaceae</taxon>
        <taxon>Tuber</taxon>
    </lineage>
</organism>
<feature type="transmembrane region" description="Helical" evidence="10">
    <location>
        <begin position="372"/>
        <end position="394"/>
    </location>
</feature>
<gene>
    <name evidence="12" type="ORF">GSTUAT00001437001</name>
</gene>
<keyword evidence="13" id="KW-1185">Reference proteome</keyword>
<evidence type="ECO:0000256" key="2">
    <source>
        <dbReference type="ARBA" id="ARBA00010992"/>
    </source>
</evidence>
<evidence type="ECO:0000313" key="12">
    <source>
        <dbReference type="EMBL" id="CUS14386.1"/>
    </source>
</evidence>
<evidence type="ECO:0000256" key="10">
    <source>
        <dbReference type="SAM" id="Phobius"/>
    </source>
</evidence>
<dbReference type="PANTHER" id="PTHR48020">
    <property type="entry name" value="PROTON MYO-INOSITOL COTRANSPORTER"/>
    <property type="match status" value="1"/>
</dbReference>
<name>A0A292Q3J5_9PEZI</name>
<dbReference type="PROSITE" id="PS00216">
    <property type="entry name" value="SUGAR_TRANSPORT_1"/>
    <property type="match status" value="2"/>
</dbReference>
<comment type="catalytic activity">
    <reaction evidence="7">
        <text>myo-inositol(out) + H(+)(out) = myo-inositol(in) + H(+)(in)</text>
        <dbReference type="Rhea" id="RHEA:60364"/>
        <dbReference type="ChEBI" id="CHEBI:15378"/>
        <dbReference type="ChEBI" id="CHEBI:17268"/>
    </reaction>
</comment>
<dbReference type="SUPFAM" id="SSF103473">
    <property type="entry name" value="MFS general substrate transporter"/>
    <property type="match status" value="1"/>
</dbReference>
<evidence type="ECO:0000256" key="4">
    <source>
        <dbReference type="ARBA" id="ARBA00022692"/>
    </source>
</evidence>
<feature type="transmembrane region" description="Helical" evidence="10">
    <location>
        <begin position="186"/>
        <end position="209"/>
    </location>
</feature>
<proteinExistence type="inferred from homology"/>
<dbReference type="PROSITE" id="PS00217">
    <property type="entry name" value="SUGAR_TRANSPORT_2"/>
    <property type="match status" value="1"/>
</dbReference>
<comment type="subcellular location">
    <subcellularLocation>
        <location evidence="1">Membrane</location>
        <topology evidence="1">Multi-pass membrane protein</topology>
    </subcellularLocation>
</comment>
<evidence type="ECO:0000256" key="8">
    <source>
        <dbReference type="RuleBase" id="RU003346"/>
    </source>
</evidence>
<feature type="transmembrane region" description="Helical" evidence="10">
    <location>
        <begin position="127"/>
        <end position="145"/>
    </location>
</feature>
<dbReference type="InterPro" id="IPR050814">
    <property type="entry name" value="Myo-inositol_Transporter"/>
</dbReference>
<keyword evidence="4 10" id="KW-0812">Transmembrane</keyword>
<dbReference type="GO" id="GO:0005366">
    <property type="term" value="F:myo-inositol:proton symporter activity"/>
    <property type="evidence" value="ECO:0007669"/>
    <property type="project" value="TreeGrafter"/>
</dbReference>
<feature type="transmembrane region" description="Helical" evidence="10">
    <location>
        <begin position="151"/>
        <end position="174"/>
    </location>
</feature>
<dbReference type="NCBIfam" id="TIGR00879">
    <property type="entry name" value="SP"/>
    <property type="match status" value="1"/>
</dbReference>
<feature type="domain" description="Major facilitator superfamily (MFS) profile" evidence="11">
    <location>
        <begin position="57"/>
        <end position="509"/>
    </location>
</feature>
<evidence type="ECO:0000256" key="7">
    <source>
        <dbReference type="ARBA" id="ARBA00049119"/>
    </source>
</evidence>
<keyword evidence="3 8" id="KW-0813">Transport</keyword>
<dbReference type="InterPro" id="IPR005828">
    <property type="entry name" value="MFS_sugar_transport-like"/>
</dbReference>
<feature type="transmembrane region" description="Helical" evidence="10">
    <location>
        <begin position="321"/>
        <end position="339"/>
    </location>
</feature>
<feature type="region of interest" description="Disordered" evidence="9">
    <location>
        <begin position="1"/>
        <end position="44"/>
    </location>
</feature>
<feature type="transmembrane region" description="Helical" evidence="10">
    <location>
        <begin position="345"/>
        <end position="365"/>
    </location>
</feature>
<evidence type="ECO:0000313" key="13">
    <source>
        <dbReference type="Proteomes" id="UP001412239"/>
    </source>
</evidence>
<dbReference type="Gene3D" id="1.20.1250.20">
    <property type="entry name" value="MFS general substrate transporter like domains"/>
    <property type="match status" value="1"/>
</dbReference>
<dbReference type="InterPro" id="IPR005829">
    <property type="entry name" value="Sugar_transporter_CS"/>
</dbReference>